<reference evidence="1 2" key="1">
    <citation type="submission" date="2015-09" db="EMBL/GenBank/DDBJ databases">
        <authorList>
            <consortium name="Pathogen Informatics"/>
        </authorList>
    </citation>
    <scope>NUCLEOTIDE SEQUENCE [LARGE SCALE GENOMIC DNA]</scope>
    <source>
        <strain evidence="1 2">2789STDY5834961</strain>
    </source>
</reference>
<name>A0A173VJ21_9FIRM</name>
<evidence type="ECO:0000313" key="1">
    <source>
        <dbReference type="EMBL" id="CUN27181.1"/>
    </source>
</evidence>
<dbReference type="AlphaFoldDB" id="A0A173VJ21"/>
<proteinExistence type="predicted"/>
<dbReference type="Proteomes" id="UP000095597">
    <property type="component" value="Unassembled WGS sequence"/>
</dbReference>
<evidence type="ECO:0000313" key="2">
    <source>
        <dbReference type="Proteomes" id="UP000095597"/>
    </source>
</evidence>
<organism evidence="1 2">
    <name type="scientific">Dorea longicatena</name>
    <dbReference type="NCBI Taxonomy" id="88431"/>
    <lineage>
        <taxon>Bacteria</taxon>
        <taxon>Bacillati</taxon>
        <taxon>Bacillota</taxon>
        <taxon>Clostridia</taxon>
        <taxon>Lachnospirales</taxon>
        <taxon>Lachnospiraceae</taxon>
        <taxon>Dorea</taxon>
    </lineage>
</organism>
<dbReference type="OrthoDB" id="2087565at2"/>
<accession>A0A173VJ21</accession>
<dbReference type="EMBL" id="CYXO01000030">
    <property type="protein sequence ID" value="CUN27181.1"/>
    <property type="molecule type" value="Genomic_DNA"/>
</dbReference>
<protein>
    <submittedName>
        <fullName evidence="1">Uncharacterized protein</fullName>
    </submittedName>
</protein>
<gene>
    <name evidence="1" type="ORF">ERS852573_03067</name>
</gene>
<sequence>MFDALTYQEMLKEIKKNSEKYGITDDVVAILITRPDLASGKDILNSLEYYHFRTGHSINFYLPGYGAYWTEEEYPDGKVVTEIAGVKWSFSNQRFVEFIEDMEKYSKWRYSGESDLIFAEVKNGRLSYERAMEFHLDNMLRDKAIISVNQFFEKIVRIGQEGRSMNQIGNKLGIDKGKQVVFDALLEKMPMYMGDVIKQEKYFCVKNIQK</sequence>